<feature type="transmembrane region" description="Helical" evidence="1">
    <location>
        <begin position="164"/>
        <end position="183"/>
    </location>
</feature>
<dbReference type="InterPro" id="IPR032030">
    <property type="entry name" value="YscD_cytoplasmic_dom"/>
</dbReference>
<keyword evidence="1" id="KW-1133">Transmembrane helix</keyword>
<dbReference type="CDD" id="cd00060">
    <property type="entry name" value="FHA"/>
    <property type="match status" value="1"/>
</dbReference>
<dbReference type="AlphaFoldDB" id="A0AAD0XHN0"/>
<proteinExistence type="predicted"/>
<evidence type="ECO:0000256" key="1">
    <source>
        <dbReference type="SAM" id="Phobius"/>
    </source>
</evidence>
<evidence type="ECO:0000259" key="3">
    <source>
        <dbReference type="Pfam" id="PF21934"/>
    </source>
</evidence>
<keyword evidence="1" id="KW-0472">Membrane</keyword>
<dbReference type="Pfam" id="PF21934">
    <property type="entry name" value="Yop-YscD_ppl_3rd"/>
    <property type="match status" value="1"/>
</dbReference>
<dbReference type="InterPro" id="IPR053946">
    <property type="entry name" value="YscD_ppl_3rd"/>
</dbReference>
<organism evidence="4 5">
    <name type="scientific">Herbaspirillum rubrisubalbicans</name>
    <dbReference type="NCBI Taxonomy" id="80842"/>
    <lineage>
        <taxon>Bacteria</taxon>
        <taxon>Pseudomonadati</taxon>
        <taxon>Pseudomonadota</taxon>
        <taxon>Betaproteobacteria</taxon>
        <taxon>Burkholderiales</taxon>
        <taxon>Oxalobacteraceae</taxon>
        <taxon>Herbaspirillum</taxon>
    </lineage>
</organism>
<dbReference type="Pfam" id="PF16697">
    <property type="entry name" value="Yop-YscD_cpl"/>
    <property type="match status" value="1"/>
</dbReference>
<dbReference type="EMBL" id="CP024996">
    <property type="protein sequence ID" value="AYR24710.1"/>
    <property type="molecule type" value="Genomic_DNA"/>
</dbReference>
<feature type="domain" description="YscD-like Bon-like" evidence="3">
    <location>
        <begin position="222"/>
        <end position="274"/>
    </location>
</feature>
<gene>
    <name evidence="4" type="ORF">RC54_13120</name>
</gene>
<sequence>MYEMRILNGYLRGATIPLSDQVCIIGASDEADVVLADPGIAARHASLSLGPQGWSLEALDGLLLNADDNHKRDFLQLKIDDFARLGSIWLTVTEEGSAWRDPPPEPADSMAEAQDIVAPATPEGSSADGAVPHDTVVTSDAATATPSADILQPMPVRARRNRRLLLLPLSLIALLSAAAAYAITRHYPAGGEESLSANESLLAPLGAKAAIEPPAAKMSPEQLRAAFRKRLAEVDLLKRFNLQLEDREWILQAALDEEESERFQRMLGSFVRIHDIDFPVKVKIGSAESMLPFRIQQVISGSNASIVTDDGRRLYIGDEYRGVVLAGIDGNQVSFTGRHNINVRW</sequence>
<dbReference type="RefSeq" id="WP_061790317.1">
    <property type="nucleotide sequence ID" value="NZ_CP024996.1"/>
</dbReference>
<dbReference type="InterPro" id="IPR008984">
    <property type="entry name" value="SMAD_FHA_dom_sf"/>
</dbReference>
<evidence type="ECO:0000259" key="2">
    <source>
        <dbReference type="Pfam" id="PF16697"/>
    </source>
</evidence>
<evidence type="ECO:0000313" key="5">
    <source>
        <dbReference type="Proteomes" id="UP000269199"/>
    </source>
</evidence>
<name>A0AAD0XHN0_9BURK</name>
<dbReference type="SUPFAM" id="SSF49879">
    <property type="entry name" value="SMAD/FHA domain"/>
    <property type="match status" value="1"/>
</dbReference>
<dbReference type="Gene3D" id="2.60.200.20">
    <property type="match status" value="1"/>
</dbReference>
<evidence type="ECO:0008006" key="6">
    <source>
        <dbReference type="Google" id="ProtNLM"/>
    </source>
</evidence>
<reference evidence="4 5" key="1">
    <citation type="submission" date="2017-11" db="EMBL/GenBank/DDBJ databases">
        <title>Complete genome sequence of Herbaspirillum rubrisubalbicans DSM 11543.</title>
        <authorList>
            <person name="Chen M."/>
            <person name="An Q."/>
        </authorList>
    </citation>
    <scope>NUCLEOTIDE SEQUENCE [LARGE SCALE GENOMIC DNA]</scope>
    <source>
        <strain evidence="4 5">DSM 11543</strain>
    </source>
</reference>
<keyword evidence="1" id="KW-0812">Transmembrane</keyword>
<accession>A0AAD0XHN0</accession>
<dbReference type="Proteomes" id="UP000269199">
    <property type="component" value="Chromosome"/>
</dbReference>
<evidence type="ECO:0000313" key="4">
    <source>
        <dbReference type="EMBL" id="AYR24710.1"/>
    </source>
</evidence>
<feature type="domain" description="YscD cytoplasmic" evidence="2">
    <location>
        <begin position="5"/>
        <end position="95"/>
    </location>
</feature>
<protein>
    <recommendedName>
        <fullName evidence="6">YscD cytoplasmic domain-containing protein</fullName>
    </recommendedName>
</protein>